<dbReference type="SMART" id="SM00360">
    <property type="entry name" value="RRM"/>
    <property type="match status" value="1"/>
</dbReference>
<keyword evidence="2 3" id="KW-0694">RNA-binding</keyword>
<feature type="transmembrane region" description="Helical" evidence="5">
    <location>
        <begin position="55"/>
        <end position="75"/>
    </location>
</feature>
<evidence type="ECO:0000256" key="1">
    <source>
        <dbReference type="ARBA" id="ARBA00022737"/>
    </source>
</evidence>
<dbReference type="InterPro" id="IPR019430">
    <property type="entry name" value="7TM_GPCR_serpentine_rcpt_Srx"/>
</dbReference>
<dbReference type="InterPro" id="IPR012677">
    <property type="entry name" value="Nucleotide-bd_a/b_plait_sf"/>
</dbReference>
<feature type="transmembrane region" description="Helical" evidence="5">
    <location>
        <begin position="20"/>
        <end position="43"/>
    </location>
</feature>
<feature type="transmembrane region" description="Helical" evidence="5">
    <location>
        <begin position="264"/>
        <end position="286"/>
    </location>
</feature>
<dbReference type="InterPro" id="IPR000504">
    <property type="entry name" value="RRM_dom"/>
</dbReference>
<feature type="domain" description="RRM" evidence="6">
    <location>
        <begin position="360"/>
        <end position="443"/>
    </location>
</feature>
<feature type="compositionally biased region" description="Basic and acidic residues" evidence="4">
    <location>
        <begin position="426"/>
        <end position="441"/>
    </location>
</feature>
<feature type="transmembrane region" description="Helical" evidence="5">
    <location>
        <begin position="130"/>
        <end position="149"/>
    </location>
</feature>
<dbReference type="CDD" id="cd12578">
    <property type="entry name" value="RRM1_hnRNPA_like"/>
    <property type="match status" value="1"/>
</dbReference>
<evidence type="ECO:0000259" key="6">
    <source>
        <dbReference type="PROSITE" id="PS50102"/>
    </source>
</evidence>
<dbReference type="PROSITE" id="PS50102">
    <property type="entry name" value="RRM"/>
    <property type="match status" value="1"/>
</dbReference>
<evidence type="ECO:0000313" key="8">
    <source>
        <dbReference type="WBParaSite" id="PSAMB.scaffold4059size15826.g23319.t1"/>
    </source>
</evidence>
<accession>A0A914WJP2</accession>
<dbReference type="GO" id="GO:0071013">
    <property type="term" value="C:catalytic step 2 spliceosome"/>
    <property type="evidence" value="ECO:0007669"/>
    <property type="project" value="TreeGrafter"/>
</dbReference>
<dbReference type="PANTHER" id="PTHR48026:SF14">
    <property type="entry name" value="HETEROGENEOUS NUCLEAR RIBONUCLEOPROTEIN A1"/>
    <property type="match status" value="1"/>
</dbReference>
<dbReference type="AlphaFoldDB" id="A0A914WJP2"/>
<dbReference type="GO" id="GO:0098687">
    <property type="term" value="C:chromosomal region"/>
    <property type="evidence" value="ECO:0007669"/>
    <property type="project" value="UniProtKB-ARBA"/>
</dbReference>
<feature type="region of interest" description="Disordered" evidence="4">
    <location>
        <begin position="426"/>
        <end position="465"/>
    </location>
</feature>
<organism evidence="7 8">
    <name type="scientific">Plectus sambesii</name>
    <dbReference type="NCBI Taxonomy" id="2011161"/>
    <lineage>
        <taxon>Eukaryota</taxon>
        <taxon>Metazoa</taxon>
        <taxon>Ecdysozoa</taxon>
        <taxon>Nematoda</taxon>
        <taxon>Chromadorea</taxon>
        <taxon>Plectida</taxon>
        <taxon>Plectina</taxon>
        <taxon>Plectoidea</taxon>
        <taxon>Plectidae</taxon>
        <taxon>Plectus</taxon>
    </lineage>
</organism>
<dbReference type="GO" id="GO:0000398">
    <property type="term" value="P:mRNA splicing, via spliceosome"/>
    <property type="evidence" value="ECO:0007669"/>
    <property type="project" value="TreeGrafter"/>
</dbReference>
<dbReference type="Pfam" id="PF10328">
    <property type="entry name" value="7TM_GPCR_Srx"/>
    <property type="match status" value="1"/>
</dbReference>
<keyword evidence="5" id="KW-1133">Transmembrane helix</keyword>
<dbReference type="InterPro" id="IPR035979">
    <property type="entry name" value="RBD_domain_sf"/>
</dbReference>
<dbReference type="CDD" id="cd00637">
    <property type="entry name" value="7tm_classA_rhodopsin-like"/>
    <property type="match status" value="1"/>
</dbReference>
<keyword evidence="7" id="KW-1185">Reference proteome</keyword>
<feature type="transmembrane region" description="Helical" evidence="5">
    <location>
        <begin position="184"/>
        <end position="208"/>
    </location>
</feature>
<evidence type="ECO:0000313" key="7">
    <source>
        <dbReference type="Proteomes" id="UP000887566"/>
    </source>
</evidence>
<evidence type="ECO:0000256" key="5">
    <source>
        <dbReference type="SAM" id="Phobius"/>
    </source>
</evidence>
<dbReference type="Pfam" id="PF00076">
    <property type="entry name" value="RRM_1"/>
    <property type="match status" value="1"/>
</dbReference>
<keyword evidence="5" id="KW-0812">Transmembrane</keyword>
<protein>
    <submittedName>
        <fullName evidence="8">RRM domain-containing protein</fullName>
    </submittedName>
</protein>
<dbReference type="FunFam" id="3.30.70.330:FF:000040">
    <property type="entry name" value="Heterogeneous nuclear ribonucleoprotein A2/B1"/>
    <property type="match status" value="1"/>
</dbReference>
<feature type="transmembrane region" description="Helical" evidence="5">
    <location>
        <begin position="87"/>
        <end position="109"/>
    </location>
</feature>
<dbReference type="Proteomes" id="UP000887566">
    <property type="component" value="Unplaced"/>
</dbReference>
<feature type="transmembrane region" description="Helical" evidence="5">
    <location>
        <begin position="236"/>
        <end position="258"/>
    </location>
</feature>
<reference evidence="8" key="1">
    <citation type="submission" date="2022-11" db="UniProtKB">
        <authorList>
            <consortium name="WormBaseParasite"/>
        </authorList>
    </citation>
    <scope>IDENTIFICATION</scope>
</reference>
<evidence type="ECO:0000256" key="2">
    <source>
        <dbReference type="ARBA" id="ARBA00022884"/>
    </source>
</evidence>
<sequence>MDANTTDWYSQSLSGEDLLAGLSLFLIGTIGIVFYLLLAYILLRNSHETTGFRYLFSEAIADCFALFIYGTWPGLTILFKSPFIPEYLRLFVHVFIDWVWCAVCYHYLLIAWSRFCAIRFPIFIRVQSKLQSYIICCLFYITAFVQAILSHQLHFYVRFYYEPSAYGLVAEDFVKYKFDGHAQYLYTFNAIALILPFTMYTLAIYYFIRRKQVTWPTSAAMNSQGQQHSSKVEINLIVPCILNTIVFLIGQIMLTVGWDAGKWFSWSVLVLFCVQALANPILLLVFSSAIRQKAAEFLKIAKKPQMRRSTASNMDASHVVAAVVDCGESNAFSTMPPVMVKDDNGSTNGGSGSVEPEQHRKLFLGGLTYNTTDEMLREFYSQWGELVDCIVMRDPNTKRSRGFGFVTYSNKTMVDDAMNARPHVIDGKTVEPKRAIPRELSQRSAAHPAGKELYVSGVRDEHTED</sequence>
<dbReference type="SUPFAM" id="SSF81321">
    <property type="entry name" value="Family A G protein-coupled receptor-like"/>
    <property type="match status" value="1"/>
</dbReference>
<dbReference type="SUPFAM" id="SSF54928">
    <property type="entry name" value="RNA-binding domain, RBD"/>
    <property type="match status" value="1"/>
</dbReference>
<evidence type="ECO:0000256" key="3">
    <source>
        <dbReference type="PROSITE-ProRule" id="PRU00176"/>
    </source>
</evidence>
<proteinExistence type="predicted"/>
<keyword evidence="5" id="KW-0472">Membrane</keyword>
<dbReference type="GO" id="GO:0003730">
    <property type="term" value="F:mRNA 3'-UTR binding"/>
    <property type="evidence" value="ECO:0007669"/>
    <property type="project" value="TreeGrafter"/>
</dbReference>
<dbReference type="Gene3D" id="3.30.70.330">
    <property type="match status" value="1"/>
</dbReference>
<keyword evidence="1" id="KW-0677">Repeat</keyword>
<evidence type="ECO:0000256" key="4">
    <source>
        <dbReference type="SAM" id="MobiDB-lite"/>
    </source>
</evidence>
<name>A0A914WJP2_9BILA</name>
<dbReference type="WBParaSite" id="PSAMB.scaffold4059size15826.g23319.t1">
    <property type="protein sequence ID" value="PSAMB.scaffold4059size15826.g23319.t1"/>
    <property type="gene ID" value="PSAMB.scaffold4059size15826.g23319"/>
</dbReference>
<dbReference type="PANTHER" id="PTHR48026">
    <property type="entry name" value="HOMOLOGOUS TO DROSOPHILA SQD (SQUID) PROTEIN"/>
    <property type="match status" value="1"/>
</dbReference>
<dbReference type="Gene3D" id="1.20.1070.10">
    <property type="entry name" value="Rhodopsin 7-helix transmembrane proteins"/>
    <property type="match status" value="1"/>
</dbReference>